<dbReference type="InterPro" id="IPR005119">
    <property type="entry name" value="LysR_subst-bd"/>
</dbReference>
<evidence type="ECO:0000256" key="2">
    <source>
        <dbReference type="ARBA" id="ARBA00023015"/>
    </source>
</evidence>
<dbReference type="SUPFAM" id="SSF53850">
    <property type="entry name" value="Periplasmic binding protein-like II"/>
    <property type="match status" value="1"/>
</dbReference>
<keyword evidence="4" id="KW-0804">Transcription</keyword>
<dbReference type="Pfam" id="PF00126">
    <property type="entry name" value="HTH_1"/>
    <property type="match status" value="1"/>
</dbReference>
<sequence length="307" mass="33485">MQSTLEELLAFRTVVDTGSITAAALQLDQTTSGISRSLSRLEKKLATTLLRRTTRKLELTEEGARFLAQARAVLEALDAAEEDLAVRRQAPAGPLRVNAASPFMLHVVVPLVAAFRARYPLITLELNTDDLHIDLLEKRTDIAIRIGALRDSTLHARLLCHSPLRVLASPAYLEGHARIRSVADLAQHQRIGNSQVPGLNQWPLRTSDGGERWDAAPQLTASSGETMRQLALTGQGVVCLADFMTVRDRAQGTLVQVLPQATVLQRQAIHAVYYRNTALAARITAFLDFLAAAMVPPTDSAGVREHA</sequence>
<accession>A0A2A7UQM1</accession>
<evidence type="ECO:0000256" key="3">
    <source>
        <dbReference type="ARBA" id="ARBA00023125"/>
    </source>
</evidence>
<evidence type="ECO:0000256" key="1">
    <source>
        <dbReference type="ARBA" id="ARBA00009437"/>
    </source>
</evidence>
<dbReference type="PANTHER" id="PTHR30537">
    <property type="entry name" value="HTH-TYPE TRANSCRIPTIONAL REGULATOR"/>
    <property type="match status" value="1"/>
</dbReference>
<dbReference type="Gene3D" id="1.10.10.10">
    <property type="entry name" value="Winged helix-like DNA-binding domain superfamily/Winged helix DNA-binding domain"/>
    <property type="match status" value="1"/>
</dbReference>
<dbReference type="OrthoDB" id="9786526at2"/>
<comment type="caution">
    <text evidence="6">The sequence shown here is derived from an EMBL/GenBank/DDBJ whole genome shotgun (WGS) entry which is preliminary data.</text>
</comment>
<dbReference type="AlphaFoldDB" id="A0A2A7UQM1"/>
<dbReference type="STRING" id="1219032.GCA_001515545_02320"/>
<proteinExistence type="inferred from homology"/>
<protein>
    <submittedName>
        <fullName evidence="6">LysR family transcriptional regulator</fullName>
    </submittedName>
</protein>
<dbReference type="EMBL" id="PDEA01000001">
    <property type="protein sequence ID" value="PEH87563.1"/>
    <property type="molecule type" value="Genomic_DNA"/>
</dbReference>
<dbReference type="RefSeq" id="WP_066538009.1">
    <property type="nucleotide sequence ID" value="NZ_PDEA01000001.1"/>
</dbReference>
<dbReference type="InterPro" id="IPR058163">
    <property type="entry name" value="LysR-type_TF_proteobact-type"/>
</dbReference>
<name>A0A2A7UQM1_COMTR</name>
<dbReference type="GeneID" id="80803536"/>
<dbReference type="GO" id="GO:0006351">
    <property type="term" value="P:DNA-templated transcription"/>
    <property type="evidence" value="ECO:0007669"/>
    <property type="project" value="TreeGrafter"/>
</dbReference>
<gene>
    <name evidence="6" type="ORF">CRM82_02135</name>
</gene>
<evidence type="ECO:0000259" key="5">
    <source>
        <dbReference type="PROSITE" id="PS50931"/>
    </source>
</evidence>
<dbReference type="FunFam" id="1.10.10.10:FF:000001">
    <property type="entry name" value="LysR family transcriptional regulator"/>
    <property type="match status" value="1"/>
</dbReference>
<comment type="similarity">
    <text evidence="1">Belongs to the LysR transcriptional regulatory family.</text>
</comment>
<evidence type="ECO:0000256" key="4">
    <source>
        <dbReference type="ARBA" id="ARBA00023163"/>
    </source>
</evidence>
<feature type="domain" description="HTH lysR-type" evidence="5">
    <location>
        <begin position="1"/>
        <end position="60"/>
    </location>
</feature>
<dbReference type="Gene3D" id="3.40.190.10">
    <property type="entry name" value="Periplasmic binding protein-like II"/>
    <property type="match status" value="2"/>
</dbReference>
<dbReference type="InterPro" id="IPR036388">
    <property type="entry name" value="WH-like_DNA-bd_sf"/>
</dbReference>
<keyword evidence="7" id="KW-1185">Reference proteome</keyword>
<organism evidence="6 7">
    <name type="scientific">Comamonas terrigena</name>
    <dbReference type="NCBI Taxonomy" id="32013"/>
    <lineage>
        <taxon>Bacteria</taxon>
        <taxon>Pseudomonadati</taxon>
        <taxon>Pseudomonadota</taxon>
        <taxon>Betaproteobacteria</taxon>
        <taxon>Burkholderiales</taxon>
        <taxon>Comamonadaceae</taxon>
        <taxon>Comamonas</taxon>
    </lineage>
</organism>
<dbReference type="GO" id="GO:0003700">
    <property type="term" value="F:DNA-binding transcription factor activity"/>
    <property type="evidence" value="ECO:0007669"/>
    <property type="project" value="InterPro"/>
</dbReference>
<dbReference type="Proteomes" id="UP000220246">
    <property type="component" value="Unassembled WGS sequence"/>
</dbReference>
<evidence type="ECO:0000313" key="7">
    <source>
        <dbReference type="Proteomes" id="UP000220246"/>
    </source>
</evidence>
<keyword evidence="2" id="KW-0805">Transcription regulation</keyword>
<dbReference type="Pfam" id="PF03466">
    <property type="entry name" value="LysR_substrate"/>
    <property type="match status" value="1"/>
</dbReference>
<keyword evidence="3" id="KW-0238">DNA-binding</keyword>
<dbReference type="InterPro" id="IPR036390">
    <property type="entry name" value="WH_DNA-bd_sf"/>
</dbReference>
<dbReference type="InterPro" id="IPR000847">
    <property type="entry name" value="LysR_HTH_N"/>
</dbReference>
<dbReference type="GO" id="GO:0043565">
    <property type="term" value="F:sequence-specific DNA binding"/>
    <property type="evidence" value="ECO:0007669"/>
    <property type="project" value="TreeGrafter"/>
</dbReference>
<dbReference type="PROSITE" id="PS50931">
    <property type="entry name" value="HTH_LYSR"/>
    <property type="match status" value="1"/>
</dbReference>
<dbReference type="SUPFAM" id="SSF46785">
    <property type="entry name" value="Winged helix' DNA-binding domain"/>
    <property type="match status" value="1"/>
</dbReference>
<reference evidence="7" key="1">
    <citation type="submission" date="2017-09" db="EMBL/GenBank/DDBJ databases">
        <title>FDA dAtabase for Regulatory Grade micrObial Sequences (FDA-ARGOS): Supporting development and validation of Infectious Disease Dx tests.</title>
        <authorList>
            <person name="Minogue T."/>
            <person name="Wolcott M."/>
            <person name="Wasieloski L."/>
            <person name="Aguilar W."/>
            <person name="Moore D."/>
            <person name="Tallon L."/>
            <person name="Sadzewicz L."/>
            <person name="Ott S."/>
            <person name="Zhao X."/>
            <person name="Nagaraj S."/>
            <person name="Vavikolanu K."/>
            <person name="Aluvathingal J."/>
            <person name="Nadendla S."/>
            <person name="Sichtig H."/>
        </authorList>
    </citation>
    <scope>NUCLEOTIDE SEQUENCE [LARGE SCALE GENOMIC DNA]</scope>
    <source>
        <strain evidence="7">FDAARGOS_394</strain>
    </source>
</reference>
<evidence type="ECO:0000313" key="6">
    <source>
        <dbReference type="EMBL" id="PEH87563.1"/>
    </source>
</evidence>
<dbReference type="PANTHER" id="PTHR30537:SF20">
    <property type="entry name" value="TRANSCRIPTIONAL REGULATORY PROTEIN"/>
    <property type="match status" value="1"/>
</dbReference>